<organism evidence="2 3">
    <name type="scientific">Pleurodeles waltl</name>
    <name type="common">Iberian ribbed newt</name>
    <dbReference type="NCBI Taxonomy" id="8319"/>
    <lineage>
        <taxon>Eukaryota</taxon>
        <taxon>Metazoa</taxon>
        <taxon>Chordata</taxon>
        <taxon>Craniata</taxon>
        <taxon>Vertebrata</taxon>
        <taxon>Euteleostomi</taxon>
        <taxon>Amphibia</taxon>
        <taxon>Batrachia</taxon>
        <taxon>Caudata</taxon>
        <taxon>Salamandroidea</taxon>
        <taxon>Salamandridae</taxon>
        <taxon>Pleurodelinae</taxon>
        <taxon>Pleurodeles</taxon>
    </lineage>
</organism>
<dbReference type="EMBL" id="JANPWB010000016">
    <property type="protein sequence ID" value="KAJ1081100.1"/>
    <property type="molecule type" value="Genomic_DNA"/>
</dbReference>
<evidence type="ECO:0000313" key="2">
    <source>
        <dbReference type="EMBL" id="KAJ1081100.1"/>
    </source>
</evidence>
<gene>
    <name evidence="2" type="ORF">NDU88_001284</name>
</gene>
<evidence type="ECO:0000313" key="3">
    <source>
        <dbReference type="Proteomes" id="UP001066276"/>
    </source>
</evidence>
<name>A0AAV7KSE1_PLEWA</name>
<comment type="caution">
    <text evidence="2">The sequence shown here is derived from an EMBL/GenBank/DDBJ whole genome shotgun (WGS) entry which is preliminary data.</text>
</comment>
<reference evidence="2" key="1">
    <citation type="journal article" date="2022" name="bioRxiv">
        <title>Sequencing and chromosome-scale assembly of the giantPleurodeles waltlgenome.</title>
        <authorList>
            <person name="Brown T."/>
            <person name="Elewa A."/>
            <person name="Iarovenko S."/>
            <person name="Subramanian E."/>
            <person name="Araus A.J."/>
            <person name="Petzold A."/>
            <person name="Susuki M."/>
            <person name="Suzuki K.-i.T."/>
            <person name="Hayashi T."/>
            <person name="Toyoda A."/>
            <person name="Oliveira C."/>
            <person name="Osipova E."/>
            <person name="Leigh N.D."/>
            <person name="Simon A."/>
            <person name="Yun M.H."/>
        </authorList>
    </citation>
    <scope>NUCLEOTIDE SEQUENCE</scope>
    <source>
        <strain evidence="2">20211129_DDA</strain>
        <tissue evidence="2">Liver</tissue>
    </source>
</reference>
<dbReference type="Proteomes" id="UP001066276">
    <property type="component" value="Chromosome 12"/>
</dbReference>
<feature type="region of interest" description="Disordered" evidence="1">
    <location>
        <begin position="47"/>
        <end position="89"/>
    </location>
</feature>
<protein>
    <submittedName>
        <fullName evidence="2">Uncharacterized protein</fullName>
    </submittedName>
</protein>
<keyword evidence="3" id="KW-1185">Reference proteome</keyword>
<evidence type="ECO:0000256" key="1">
    <source>
        <dbReference type="SAM" id="MobiDB-lite"/>
    </source>
</evidence>
<dbReference type="AlphaFoldDB" id="A0AAV7KSE1"/>
<accession>A0AAV7KSE1</accession>
<sequence length="157" mass="17260">MHVRRAPRPTSDSVTYGRIPRSLWLPRNRRAFCLASDGGFCAESPPSPLRRPLFPPRRMLGSQGRSADTHISIASRQPPADPGWCTPGEGKYRGISRLRRDHKTSTRHKGEVVLPSPVLTLSLNRPLVLEGRPFSQALFVFSPTALGLEAAMASSPP</sequence>
<proteinExistence type="predicted"/>